<gene>
    <name evidence="1" type="ORF">JOF29_002603</name>
</gene>
<keyword evidence="2" id="KW-1185">Reference proteome</keyword>
<evidence type="ECO:0000313" key="2">
    <source>
        <dbReference type="Proteomes" id="UP000755585"/>
    </source>
</evidence>
<organism evidence="1 2">
    <name type="scientific">Kribbella aluminosa</name>
    <dbReference type="NCBI Taxonomy" id="416017"/>
    <lineage>
        <taxon>Bacteria</taxon>
        <taxon>Bacillati</taxon>
        <taxon>Actinomycetota</taxon>
        <taxon>Actinomycetes</taxon>
        <taxon>Propionibacteriales</taxon>
        <taxon>Kribbellaceae</taxon>
        <taxon>Kribbella</taxon>
    </lineage>
</organism>
<accession>A0ABS4UIS6</accession>
<protein>
    <submittedName>
        <fullName evidence="1">Uncharacterized protein</fullName>
    </submittedName>
</protein>
<proteinExistence type="predicted"/>
<reference evidence="1 2" key="1">
    <citation type="submission" date="2021-03" db="EMBL/GenBank/DDBJ databases">
        <title>Sequencing the genomes of 1000 actinobacteria strains.</title>
        <authorList>
            <person name="Klenk H.-P."/>
        </authorList>
    </citation>
    <scope>NUCLEOTIDE SEQUENCE [LARGE SCALE GENOMIC DNA]</scope>
    <source>
        <strain evidence="1 2">DSM 18824</strain>
    </source>
</reference>
<dbReference type="EMBL" id="JAGINT010000001">
    <property type="protein sequence ID" value="MBP2351520.1"/>
    <property type="molecule type" value="Genomic_DNA"/>
</dbReference>
<name>A0ABS4UIS6_9ACTN</name>
<comment type="caution">
    <text evidence="1">The sequence shown here is derived from an EMBL/GenBank/DDBJ whole genome shotgun (WGS) entry which is preliminary data.</text>
</comment>
<evidence type="ECO:0000313" key="1">
    <source>
        <dbReference type="EMBL" id="MBP2351520.1"/>
    </source>
</evidence>
<sequence>MSAVTSSIPTIHSCTYRRTASPDGPIWIDRTRGCGVSVTVCSGSAPARARQRLVAGDRGQPVLSS</sequence>
<dbReference type="Proteomes" id="UP000755585">
    <property type="component" value="Unassembled WGS sequence"/>
</dbReference>